<comment type="caution">
    <text evidence="2">The sequence shown here is derived from an EMBL/GenBank/DDBJ whole genome shotgun (WGS) entry which is preliminary data.</text>
</comment>
<protein>
    <submittedName>
        <fullName evidence="2">Uncharacterized protein</fullName>
    </submittedName>
</protein>
<sequence>MGDMSDENKTGNSIALNFPISEGSDDHDAVMSNSPARCSVSLFPKTFHADFPGKERKTASFTTVQKTHEEKNSQMKLIGENASRSKSGSFKLSTL</sequence>
<dbReference type="AlphaFoldDB" id="A0A4Y2LZG3"/>
<name>A0A4Y2LZG3_ARAVE</name>
<evidence type="ECO:0000313" key="3">
    <source>
        <dbReference type="Proteomes" id="UP000499080"/>
    </source>
</evidence>
<accession>A0A4Y2LZG3</accession>
<feature type="region of interest" description="Disordered" evidence="1">
    <location>
        <begin position="1"/>
        <end position="33"/>
    </location>
</feature>
<feature type="compositionally biased region" description="Polar residues" evidence="1">
    <location>
        <begin position="82"/>
        <end position="95"/>
    </location>
</feature>
<reference evidence="2 3" key="1">
    <citation type="journal article" date="2019" name="Sci. Rep.">
        <title>Orb-weaving spider Araneus ventricosus genome elucidates the spidroin gene catalogue.</title>
        <authorList>
            <person name="Kono N."/>
            <person name="Nakamura H."/>
            <person name="Ohtoshi R."/>
            <person name="Moran D.A.P."/>
            <person name="Shinohara A."/>
            <person name="Yoshida Y."/>
            <person name="Fujiwara M."/>
            <person name="Mori M."/>
            <person name="Tomita M."/>
            <person name="Arakawa K."/>
        </authorList>
    </citation>
    <scope>NUCLEOTIDE SEQUENCE [LARGE SCALE GENOMIC DNA]</scope>
</reference>
<evidence type="ECO:0000256" key="1">
    <source>
        <dbReference type="SAM" id="MobiDB-lite"/>
    </source>
</evidence>
<dbReference type="EMBL" id="BGPR01006577">
    <property type="protein sequence ID" value="GBN20171.1"/>
    <property type="molecule type" value="Genomic_DNA"/>
</dbReference>
<organism evidence="2 3">
    <name type="scientific">Araneus ventricosus</name>
    <name type="common">Orbweaver spider</name>
    <name type="synonym">Epeira ventricosa</name>
    <dbReference type="NCBI Taxonomy" id="182803"/>
    <lineage>
        <taxon>Eukaryota</taxon>
        <taxon>Metazoa</taxon>
        <taxon>Ecdysozoa</taxon>
        <taxon>Arthropoda</taxon>
        <taxon>Chelicerata</taxon>
        <taxon>Arachnida</taxon>
        <taxon>Araneae</taxon>
        <taxon>Araneomorphae</taxon>
        <taxon>Entelegynae</taxon>
        <taxon>Araneoidea</taxon>
        <taxon>Araneidae</taxon>
        <taxon>Araneus</taxon>
    </lineage>
</organism>
<keyword evidence="3" id="KW-1185">Reference proteome</keyword>
<gene>
    <name evidence="2" type="ORF">AVEN_40527_1</name>
</gene>
<dbReference type="Proteomes" id="UP000499080">
    <property type="component" value="Unassembled WGS sequence"/>
</dbReference>
<evidence type="ECO:0000313" key="2">
    <source>
        <dbReference type="EMBL" id="GBN20171.1"/>
    </source>
</evidence>
<proteinExistence type="predicted"/>
<feature type="region of interest" description="Disordered" evidence="1">
    <location>
        <begin position="58"/>
        <end position="95"/>
    </location>
</feature>